<proteinExistence type="predicted"/>
<evidence type="ECO:0000313" key="4">
    <source>
        <dbReference type="Proteomes" id="UP000028013"/>
    </source>
</evidence>
<dbReference type="Pfam" id="PF13648">
    <property type="entry name" value="Lipocalin_4"/>
    <property type="match status" value="1"/>
</dbReference>
<dbReference type="AlphaFoldDB" id="A0A078S0E2"/>
<organism evidence="3 4">
    <name type="scientific">Bacteroides uniformis str. 3978 T3 ii</name>
    <dbReference type="NCBI Taxonomy" id="1339349"/>
    <lineage>
        <taxon>Bacteria</taxon>
        <taxon>Pseudomonadati</taxon>
        <taxon>Bacteroidota</taxon>
        <taxon>Bacteroidia</taxon>
        <taxon>Bacteroidales</taxon>
        <taxon>Bacteroidaceae</taxon>
        <taxon>Bacteroides</taxon>
    </lineage>
</organism>
<gene>
    <name evidence="3" type="ORF">M094_1073</name>
</gene>
<accession>A0A078S0E2</accession>
<feature type="chain" id="PRO_5001745138" evidence="1">
    <location>
        <begin position="24"/>
        <end position="132"/>
    </location>
</feature>
<dbReference type="InterPro" id="IPR024311">
    <property type="entry name" value="Lipocalin-like"/>
</dbReference>
<dbReference type="EMBL" id="JNHN01000174">
    <property type="protein sequence ID" value="KDS50161.1"/>
    <property type="molecule type" value="Genomic_DNA"/>
</dbReference>
<sequence>MKTQNLFFMLILISMAFSFISCTDEDDKVEIPQLVGKWSVKEPVLQDDFVTCYTFNADKTYEVYTGSPLSNGVPFRGTYIISLDEKLITLYDKEGHYTEQYHILKLTSKDMKWENASPKDGNSDKRLEKYND</sequence>
<dbReference type="Gene3D" id="2.40.128.370">
    <property type="match status" value="1"/>
</dbReference>
<comment type="caution">
    <text evidence="3">The sequence shown here is derived from an EMBL/GenBank/DDBJ whole genome shotgun (WGS) entry which is preliminary data.</text>
</comment>
<reference evidence="3 4" key="1">
    <citation type="submission" date="2014-04" db="EMBL/GenBank/DDBJ databases">
        <authorList>
            <person name="Sears C."/>
            <person name="Carroll K."/>
            <person name="Sack B.R."/>
            <person name="Qadri F."/>
            <person name="Myers L.L."/>
            <person name="Chung G.-T."/>
            <person name="Escheverria P."/>
            <person name="Fraser C.M."/>
            <person name="Sadzewicz L."/>
            <person name="Shefchek K.A."/>
            <person name="Tallon L."/>
            <person name="Das S.P."/>
            <person name="Daugherty S."/>
            <person name="Mongodin E.F."/>
        </authorList>
    </citation>
    <scope>NUCLEOTIDE SEQUENCE [LARGE SCALE GENOMIC DNA]</scope>
    <source>
        <strain evidence="3 4">3978 T3 ii</strain>
    </source>
</reference>
<dbReference type="PROSITE" id="PS51257">
    <property type="entry name" value="PROKAR_LIPOPROTEIN"/>
    <property type="match status" value="1"/>
</dbReference>
<feature type="signal peptide" evidence="1">
    <location>
        <begin position="1"/>
        <end position="23"/>
    </location>
</feature>
<dbReference type="PATRIC" id="fig|1339349.3.peg.2264"/>
<dbReference type="RefSeq" id="WP_035450117.1">
    <property type="nucleotide sequence ID" value="NZ_JNHN01000174.1"/>
</dbReference>
<name>A0A078S0E2_BACUN</name>
<keyword evidence="1" id="KW-0732">Signal</keyword>
<feature type="domain" description="Lipocalin-like" evidence="2">
    <location>
        <begin position="34"/>
        <end position="113"/>
    </location>
</feature>
<dbReference type="Proteomes" id="UP000028013">
    <property type="component" value="Unassembled WGS sequence"/>
</dbReference>
<evidence type="ECO:0000313" key="3">
    <source>
        <dbReference type="EMBL" id="KDS50161.1"/>
    </source>
</evidence>
<evidence type="ECO:0000256" key="1">
    <source>
        <dbReference type="SAM" id="SignalP"/>
    </source>
</evidence>
<protein>
    <submittedName>
        <fullName evidence="3">Lipocalin-like domain protein</fullName>
    </submittedName>
</protein>
<evidence type="ECO:0000259" key="2">
    <source>
        <dbReference type="Pfam" id="PF13648"/>
    </source>
</evidence>